<feature type="chain" id="PRO_5047465129" evidence="1">
    <location>
        <begin position="30"/>
        <end position="699"/>
    </location>
</feature>
<dbReference type="EMBL" id="WAEL01000001">
    <property type="protein sequence ID" value="NID08880.1"/>
    <property type="molecule type" value="Genomic_DNA"/>
</dbReference>
<accession>A0ABX0QCE0</accession>
<dbReference type="InterPro" id="IPR050361">
    <property type="entry name" value="MPP/UQCRC_Complex"/>
</dbReference>
<dbReference type="Proteomes" id="UP000606008">
    <property type="component" value="Unassembled WGS sequence"/>
</dbReference>
<gene>
    <name evidence="4" type="ORF">F7231_01725</name>
</gene>
<feature type="domain" description="Peptidase M16 C-terminal" evidence="3">
    <location>
        <begin position="208"/>
        <end position="385"/>
    </location>
</feature>
<dbReference type="PANTHER" id="PTHR11851:SF224">
    <property type="entry name" value="PROCESSING PROTEASE"/>
    <property type="match status" value="1"/>
</dbReference>
<name>A0ABX0QCE0_9BACT</name>
<evidence type="ECO:0000313" key="4">
    <source>
        <dbReference type="EMBL" id="NID08880.1"/>
    </source>
</evidence>
<sequence>MTFKTSTKMTFKHTLLGLSLLGLSASGFAQTLDRSKLPADAPAPQIKIGKPESFVLPNGLKVFVVENHKLPSVAVSLVLDREPLFEGDKAGVSGFAGQLLRNGTKTRTKEQLDEEVDFIGADLGASPTSVYGRSLSKNVGKLFELMSDMVLNPAFPQAELDKLKKQTKSGLASQKDNPNAIATKVANIVMFGKNHPYGEQQTEETVDNVTIADVKAYYNTYFRPNIGYLAVVGDITPAQAKTLVEKAFGSWKRADVPKPTYTAPAPIGKTKIALVDRPSSVQSVISVVYPVALKPYSQETILASVMNDILGGGEARLFNNLREKHGYTYGAYSNLSGDRLVGRFRASASVRNAVTDSSVAEIMNELKAISTTPVTAAELKQTKNAFGGNFIFTLEDPQTIANFAINTARYNLPQDFFPNYLKYVDAITEADVAKAGKQFIKPDNAIIVVVGKASEIADKLKRFGEIEYFDAKGNPVAAPQAAKAVPVGLNAQQVIDKYIAAIGGKDALMKIQDMTVDMTGEVQGNKLTMTRKAKSPNKSAMALTVMGTEMMKTVSDGQTVSRTLRGNTAKLEGKEADLSLAQGSLFPELTYAANKVTSTLDGTEKIDGKDAYKITNSINGASWTTYYDANTGLKLQSTVMQQGPQGEVAATTTYENYKEVNGVKIPYITKLPMGPMTLTLTVDKVEVNKGLTDADFKVN</sequence>
<dbReference type="InterPro" id="IPR011249">
    <property type="entry name" value="Metalloenz_LuxS/M16"/>
</dbReference>
<evidence type="ECO:0000259" key="3">
    <source>
        <dbReference type="Pfam" id="PF05193"/>
    </source>
</evidence>
<dbReference type="SUPFAM" id="SSF63411">
    <property type="entry name" value="LuxS/MPP-like metallohydrolase"/>
    <property type="match status" value="2"/>
</dbReference>
<dbReference type="Pfam" id="PF00675">
    <property type="entry name" value="Peptidase_M16"/>
    <property type="match status" value="1"/>
</dbReference>
<reference evidence="4" key="1">
    <citation type="submission" date="2024-05" db="EMBL/GenBank/DDBJ databases">
        <authorList>
            <person name="Jung D.-H."/>
        </authorList>
    </citation>
    <scope>NUCLEOTIDE SEQUENCE</scope>
    <source>
        <strain evidence="4">JA-25</strain>
    </source>
</reference>
<evidence type="ECO:0000313" key="5">
    <source>
        <dbReference type="Proteomes" id="UP000606008"/>
    </source>
</evidence>
<evidence type="ECO:0000259" key="2">
    <source>
        <dbReference type="Pfam" id="PF00675"/>
    </source>
</evidence>
<feature type="domain" description="Peptidase M16 N-terminal" evidence="2">
    <location>
        <begin position="63"/>
        <end position="184"/>
    </location>
</feature>
<organism evidence="4 5">
    <name type="scientific">Fibrivirga algicola</name>
    <dbReference type="NCBI Taxonomy" id="2950420"/>
    <lineage>
        <taxon>Bacteria</taxon>
        <taxon>Pseudomonadati</taxon>
        <taxon>Bacteroidota</taxon>
        <taxon>Cytophagia</taxon>
        <taxon>Cytophagales</taxon>
        <taxon>Spirosomataceae</taxon>
        <taxon>Fibrivirga</taxon>
    </lineage>
</organism>
<dbReference type="Pfam" id="PF05193">
    <property type="entry name" value="Peptidase_M16_C"/>
    <property type="match status" value="1"/>
</dbReference>
<keyword evidence="5" id="KW-1185">Reference proteome</keyword>
<dbReference type="InterPro" id="IPR007863">
    <property type="entry name" value="Peptidase_M16_C"/>
</dbReference>
<proteinExistence type="predicted"/>
<dbReference type="InterPro" id="IPR011765">
    <property type="entry name" value="Pept_M16_N"/>
</dbReference>
<comment type="caution">
    <text evidence="4">The sequence shown here is derived from an EMBL/GenBank/DDBJ whole genome shotgun (WGS) entry which is preliminary data.</text>
</comment>
<dbReference type="Gene3D" id="2.50.20.10">
    <property type="entry name" value="Lipoprotein localisation LolA/LolB/LppX"/>
    <property type="match status" value="1"/>
</dbReference>
<evidence type="ECO:0000256" key="1">
    <source>
        <dbReference type="SAM" id="SignalP"/>
    </source>
</evidence>
<dbReference type="Gene3D" id="3.30.830.10">
    <property type="entry name" value="Metalloenzyme, LuxS/M16 peptidase-like"/>
    <property type="match status" value="2"/>
</dbReference>
<keyword evidence="1" id="KW-0732">Signal</keyword>
<dbReference type="PANTHER" id="PTHR11851">
    <property type="entry name" value="METALLOPROTEASE"/>
    <property type="match status" value="1"/>
</dbReference>
<protein>
    <submittedName>
        <fullName evidence="4">Insulinase family protein</fullName>
    </submittedName>
</protein>
<feature type="signal peptide" evidence="1">
    <location>
        <begin position="1"/>
        <end position="29"/>
    </location>
</feature>